<evidence type="ECO:0000256" key="6">
    <source>
        <dbReference type="ARBA" id="ARBA00023136"/>
    </source>
</evidence>
<feature type="active site" description="Charge relay system; for autoendoproteolytic cleavage activity" evidence="12">
    <location>
        <position position="249"/>
    </location>
</feature>
<dbReference type="InterPro" id="IPR003817">
    <property type="entry name" value="PS_Dcarbxylase"/>
</dbReference>
<name>A0A1T4WMS7_9GAMM</name>
<dbReference type="EC" id="4.1.1.65" evidence="12"/>
<dbReference type="HAMAP" id="MF_00662">
    <property type="entry name" value="PS_decarb_PSD_B_type1"/>
    <property type="match status" value="1"/>
</dbReference>
<evidence type="ECO:0000256" key="8">
    <source>
        <dbReference type="ARBA" id="ARBA00023209"/>
    </source>
</evidence>
<comment type="cofactor">
    <cofactor evidence="12">
        <name>pyruvate</name>
        <dbReference type="ChEBI" id="CHEBI:15361"/>
    </cofactor>
    <text evidence="12">Binds 1 pyruvoyl group covalently per subunit.</text>
</comment>
<comment type="catalytic activity">
    <reaction evidence="12">
        <text>a 1,2-diacyl-sn-glycero-3-phospho-L-serine + H(+) = a 1,2-diacyl-sn-glycero-3-phosphoethanolamine + CO2</text>
        <dbReference type="Rhea" id="RHEA:20828"/>
        <dbReference type="ChEBI" id="CHEBI:15378"/>
        <dbReference type="ChEBI" id="CHEBI:16526"/>
        <dbReference type="ChEBI" id="CHEBI:57262"/>
        <dbReference type="ChEBI" id="CHEBI:64612"/>
        <dbReference type="EC" id="4.1.1.65"/>
    </reaction>
</comment>
<evidence type="ECO:0000313" key="13">
    <source>
        <dbReference type="EMBL" id="SKA78646.1"/>
    </source>
</evidence>
<dbReference type="UniPathway" id="UPA00558">
    <property type="reaction ID" value="UER00616"/>
</dbReference>
<keyword evidence="8 12" id="KW-0594">Phospholipid biosynthesis</keyword>
<evidence type="ECO:0000256" key="4">
    <source>
        <dbReference type="ARBA" id="ARBA00022793"/>
    </source>
</evidence>
<feature type="active site" description="Charge relay system; for autoendoproteolytic cleavage activity" evidence="12">
    <location>
        <position position="148"/>
    </location>
</feature>
<dbReference type="AlphaFoldDB" id="A0A1T4WMS7"/>
<feature type="site" description="Cleavage (non-hydrolytic); by autocatalysis" evidence="12">
    <location>
        <begin position="248"/>
        <end position="249"/>
    </location>
</feature>
<evidence type="ECO:0000256" key="5">
    <source>
        <dbReference type="ARBA" id="ARBA00023098"/>
    </source>
</evidence>
<sequence>MPISDYLKAWPLYVLPQHAISRLVYRLTRRESNWTQAAIRQFIKTFKVDMSEAEQPDPRAYKTFNAFFTRRLKPELRPVDQAVGVLASPVDGQISQVDAIREGRIFQAKGFDYSVLELLGGDTARAQPFLNGQFTTIYLSPRDYHRIHMPLAGKLVEQVYVPGRLFSVAGHTVRTIPRLFARNERVVAIFETAFGKMALVLVGAINVAAIETVWAGLITPPHQKAIRVEHYPELSLAKGEEMGRFNMGSTVIVLLEANTWDWGNMAANQPVRMGIKLAEWMGKTPVV</sequence>
<comment type="pathway">
    <text evidence="12">Phospholipid metabolism; phosphatidylethanolamine biosynthesis; phosphatidylethanolamine from CDP-diacylglycerol: step 2/2.</text>
</comment>
<dbReference type="PANTHER" id="PTHR10067">
    <property type="entry name" value="PHOSPHATIDYLSERINE DECARBOXYLASE"/>
    <property type="match status" value="1"/>
</dbReference>
<dbReference type="InterPro" id="IPR033177">
    <property type="entry name" value="PSD-B"/>
</dbReference>
<dbReference type="InterPro" id="IPR033178">
    <property type="entry name" value="PSD_type1_pro"/>
</dbReference>
<accession>A0A1T4WMS7</accession>
<comment type="subcellular location">
    <subcellularLocation>
        <location evidence="12">Cell membrane</location>
        <topology evidence="12">Peripheral membrane protein</topology>
    </subcellularLocation>
</comment>
<feature type="active site" description="Schiff-base intermediate with substrate; via pyruvic acid; for decarboxylase activity" evidence="12">
    <location>
        <position position="249"/>
    </location>
</feature>
<evidence type="ECO:0000256" key="12">
    <source>
        <dbReference type="HAMAP-Rule" id="MF_00662"/>
    </source>
</evidence>
<gene>
    <name evidence="12" type="primary">psd</name>
    <name evidence="13" type="ORF">SAMN02745130_01905</name>
</gene>
<keyword evidence="7 12" id="KW-0865">Zymogen</keyword>
<evidence type="ECO:0000256" key="11">
    <source>
        <dbReference type="ARBA" id="ARBA00023317"/>
    </source>
</evidence>
<evidence type="ECO:0000256" key="1">
    <source>
        <dbReference type="ARBA" id="ARBA00005189"/>
    </source>
</evidence>
<organism evidence="13 14">
    <name type="scientific">Thiothrix eikelboomii</name>
    <dbReference type="NCBI Taxonomy" id="92487"/>
    <lineage>
        <taxon>Bacteria</taxon>
        <taxon>Pseudomonadati</taxon>
        <taxon>Pseudomonadota</taxon>
        <taxon>Gammaproteobacteria</taxon>
        <taxon>Thiotrichales</taxon>
        <taxon>Thiotrichaceae</taxon>
        <taxon>Thiothrix</taxon>
    </lineage>
</organism>
<keyword evidence="14" id="KW-1185">Reference proteome</keyword>
<feature type="modified residue" description="Pyruvic acid (Ser); by autocatalysis" evidence="12">
    <location>
        <position position="249"/>
    </location>
</feature>
<proteinExistence type="inferred from homology"/>
<dbReference type="EMBL" id="FUYB01000007">
    <property type="protein sequence ID" value="SKA78646.1"/>
    <property type="molecule type" value="Genomic_DNA"/>
</dbReference>
<protein>
    <recommendedName>
        <fullName evidence="12">Phosphatidylserine decarboxylase proenzyme</fullName>
        <ecNumber evidence="12">4.1.1.65</ecNumber>
    </recommendedName>
    <component>
        <recommendedName>
            <fullName evidence="12">Phosphatidylserine decarboxylase alpha chain</fullName>
        </recommendedName>
    </component>
    <component>
        <recommendedName>
            <fullName evidence="12">Phosphatidylserine decarboxylase beta chain</fullName>
        </recommendedName>
    </component>
</protein>
<evidence type="ECO:0000256" key="3">
    <source>
        <dbReference type="ARBA" id="ARBA00022516"/>
    </source>
</evidence>
<feature type="active site" description="Charge relay system; for autoendoproteolytic cleavage activity" evidence="12">
    <location>
        <position position="91"/>
    </location>
</feature>
<dbReference type="STRING" id="92487.SAMN02745130_01905"/>
<evidence type="ECO:0000256" key="9">
    <source>
        <dbReference type="ARBA" id="ARBA00023239"/>
    </source>
</evidence>
<keyword evidence="4 12" id="KW-0210">Decarboxylase</keyword>
<dbReference type="GO" id="GO:0006646">
    <property type="term" value="P:phosphatidylethanolamine biosynthetic process"/>
    <property type="evidence" value="ECO:0007669"/>
    <property type="project" value="UniProtKB-UniRule"/>
</dbReference>
<keyword evidence="2 12" id="KW-1003">Cell membrane</keyword>
<dbReference type="GO" id="GO:0005886">
    <property type="term" value="C:plasma membrane"/>
    <property type="evidence" value="ECO:0007669"/>
    <property type="project" value="UniProtKB-SubCell"/>
</dbReference>
<keyword evidence="6 12" id="KW-0472">Membrane</keyword>
<dbReference type="GO" id="GO:0004609">
    <property type="term" value="F:phosphatidylserine decarboxylase activity"/>
    <property type="evidence" value="ECO:0007669"/>
    <property type="project" value="UniProtKB-UniRule"/>
</dbReference>
<keyword evidence="11 12" id="KW-0670">Pyruvate</keyword>
<dbReference type="Proteomes" id="UP000190460">
    <property type="component" value="Unassembled WGS sequence"/>
</dbReference>
<keyword evidence="3 12" id="KW-0444">Lipid biosynthesis</keyword>
<evidence type="ECO:0000256" key="7">
    <source>
        <dbReference type="ARBA" id="ARBA00023145"/>
    </source>
</evidence>
<feature type="chain" id="PRO_5023507236" description="Phosphatidylserine decarboxylase alpha chain" evidence="12">
    <location>
        <begin position="249"/>
        <end position="287"/>
    </location>
</feature>
<comment type="similarity">
    <text evidence="12">Belongs to the phosphatidylserine decarboxylase family. PSD-B subfamily. Prokaryotic type I sub-subfamily.</text>
</comment>
<comment type="PTM">
    <text evidence="12">Is synthesized initially as an inactive proenzyme. Formation of the active enzyme involves a self-maturation process in which the active site pyruvoyl group is generated from an internal serine residue via an autocatalytic post-translational modification. Two non-identical subunits are generated from the proenzyme in this reaction, and the pyruvate is formed at the N-terminus of the alpha chain, which is derived from the carboxyl end of the proenzyme. The autoendoproteolytic cleavage occurs by a canonical serine protease mechanism, in which the side chain hydroxyl group of the serine supplies its oxygen atom to form the C-terminus of the beta chain, while the remainder of the serine residue undergoes an oxidative deamination to produce ammonia and the pyruvoyl prosthetic group on the alpha chain. During this reaction, the Ser that is part of the protease active site of the proenzyme becomes the pyruvoyl prosthetic group, which constitutes an essential element of the active site of the mature decarboxylase.</text>
</comment>
<keyword evidence="9 12" id="KW-0456">Lyase</keyword>
<feature type="chain" id="PRO_5023507237" description="Phosphatidylserine decarboxylase beta chain" evidence="12">
    <location>
        <begin position="1"/>
        <end position="248"/>
    </location>
</feature>
<comment type="pathway">
    <text evidence="1">Lipid metabolism.</text>
</comment>
<dbReference type="Pfam" id="PF02666">
    <property type="entry name" value="PS_Dcarbxylase"/>
    <property type="match status" value="1"/>
</dbReference>
<evidence type="ECO:0000256" key="10">
    <source>
        <dbReference type="ARBA" id="ARBA00023264"/>
    </source>
</evidence>
<keyword evidence="10 12" id="KW-1208">Phospholipid metabolism</keyword>
<reference evidence="13 14" key="1">
    <citation type="submission" date="2017-02" db="EMBL/GenBank/DDBJ databases">
        <authorList>
            <person name="Peterson S.W."/>
        </authorList>
    </citation>
    <scope>NUCLEOTIDE SEQUENCE [LARGE SCALE GENOMIC DNA]</scope>
    <source>
        <strain evidence="13 14">ATCC 49788</strain>
    </source>
</reference>
<dbReference type="OrthoDB" id="9802030at2"/>
<dbReference type="PANTHER" id="PTHR10067:SF6">
    <property type="entry name" value="PHOSPHATIDYLSERINE DECARBOXYLASE PROENZYME, MITOCHONDRIAL"/>
    <property type="match status" value="1"/>
</dbReference>
<evidence type="ECO:0000313" key="14">
    <source>
        <dbReference type="Proteomes" id="UP000190460"/>
    </source>
</evidence>
<comment type="subunit">
    <text evidence="12">Heterodimer of a large membrane-associated beta subunit and a small pyruvoyl-containing alpha subunit.</text>
</comment>
<evidence type="ECO:0000256" key="2">
    <source>
        <dbReference type="ARBA" id="ARBA00022475"/>
    </source>
</evidence>
<comment type="function">
    <text evidence="12">Catalyzes the formation of phosphatidylethanolamine (PtdEtn) from phosphatidylserine (PtdSer).</text>
</comment>
<keyword evidence="5 12" id="KW-0443">Lipid metabolism</keyword>
<dbReference type="NCBIfam" id="TIGR00163">
    <property type="entry name" value="PS_decarb"/>
    <property type="match status" value="1"/>
</dbReference>